<dbReference type="PANTHER" id="PTHR45615">
    <property type="entry name" value="MYOSIN HEAVY CHAIN, NON-MUSCLE"/>
    <property type="match status" value="1"/>
</dbReference>
<reference evidence="3" key="1">
    <citation type="journal article" date="2021" name="Proc. Natl. Acad. Sci. U.S.A.">
        <title>A Catalog of Tens of Thousands of Viruses from Human Metagenomes Reveals Hidden Associations with Chronic Diseases.</title>
        <authorList>
            <person name="Tisza M.J."/>
            <person name="Buck C.B."/>
        </authorList>
    </citation>
    <scope>NUCLEOTIDE SEQUENCE</scope>
    <source>
        <strain evidence="3">Cttm829</strain>
    </source>
</reference>
<accession>A0A8S5PFE3</accession>
<dbReference type="PANTHER" id="PTHR45615:SF63">
    <property type="entry name" value="CHROMOSOME UNDETERMINED SCAFFOLD_10, WHOLE GENOME SHOTGUN SEQUENCE"/>
    <property type="match status" value="1"/>
</dbReference>
<proteinExistence type="predicted"/>
<protein>
    <submittedName>
        <fullName evidence="3">Uncharacterized protein</fullName>
    </submittedName>
</protein>
<dbReference type="EMBL" id="BK015409">
    <property type="protein sequence ID" value="DAE05384.1"/>
    <property type="molecule type" value="Genomic_DNA"/>
</dbReference>
<feature type="coiled-coil region" evidence="1">
    <location>
        <begin position="1031"/>
        <end position="1127"/>
    </location>
</feature>
<feature type="coiled-coil region" evidence="1">
    <location>
        <begin position="803"/>
        <end position="834"/>
    </location>
</feature>
<feature type="coiled-coil region" evidence="1">
    <location>
        <begin position="714"/>
        <end position="749"/>
    </location>
</feature>
<feature type="compositionally biased region" description="Basic and acidic residues" evidence="2">
    <location>
        <begin position="769"/>
        <end position="780"/>
    </location>
</feature>
<evidence type="ECO:0000313" key="3">
    <source>
        <dbReference type="EMBL" id="DAE05384.1"/>
    </source>
</evidence>
<feature type="region of interest" description="Disordered" evidence="2">
    <location>
        <begin position="769"/>
        <end position="803"/>
    </location>
</feature>
<organism evidence="3">
    <name type="scientific">Siphoviridae sp. cttm829</name>
    <dbReference type="NCBI Taxonomy" id="2825707"/>
    <lineage>
        <taxon>Viruses</taxon>
        <taxon>Duplodnaviria</taxon>
        <taxon>Heunggongvirae</taxon>
        <taxon>Uroviricota</taxon>
        <taxon>Caudoviricetes</taxon>
    </lineage>
</organism>
<keyword evidence="1" id="KW-0175">Coiled coil</keyword>
<feature type="coiled-coil region" evidence="1">
    <location>
        <begin position="117"/>
        <end position="172"/>
    </location>
</feature>
<sequence>MANIDGGALSFKSVMENDQMNSAIEETLRRVQGLSDATVAGGKQMDKAFMQTTESIREALGQIGQACEMHEAKISELESQYNQLGREASAAFMAGRDEEYRAIQETQAGIRGEIAVRKQALEEARNLSNELDKEAAKREEEARLVQENAKAYETLRSQIKSLEKDMASMILQGEQNGMTAEAVKSTDAYKALMDELGRLRDIREDIAQQGKILANDEAKFQGLIQGLSGLSGAFSAATGAISLFAGENENLQKIMTKVQSVMAIAMGMQSVAQTLNKDSAFQLVTLNGLKEWWAGIVAKATVAETAEAGATQLNTTAKEQNAVATGQAAVTETLDTAAKGANTAAATAGTTANLTLAGAFRAVGLAIKSIPVFGWIVTAIVGLVAAVSALDDVLTESDKELEKMRETLADSQKQYGKATAELAVYQDRLQSFNGDKADEKRLIEELNSKYGEAMGKYNTLSQWKDTLTEKGKVYCQTLLKEAEAQAILTKYTEAYLAVQNAKDLQADYDKKGFLAQMWDNIKNLRTGDQRAYQAEIDEAQKSADKYLDLYRKKMKEADDLKNSFDLHTPQDTTKKTKKTPKSKTTTTKKDSFIELLEKRKAEYERYKKWVNSSNEDIQKAASTEFATLLKDGSSYKKFLENLQSKISLEPQNNQTAKQLSAIRNELAELSKVTVLDAFNESLQKELDGADSVLKRLDIIAQKRNELANDGSDIDEDKKQALDDAEKNALQKQQEETQKLLDDYASYLDKKIKLDLEYSNDLALLEKARAKATTDEERKSIDAAIANRKRQHDKDSKQSGDSDYDQMLQTYQTFEQKKEDIIEEFNEKRNKAQEHGNTEMLAQLDKAQNEALSKLAIDEMKISPDWEKMFGNLDEIGTKELERLLAMIEGKTAILGIELSPEDFKVIQDKVKELKNEIKERNPFKALTKGFEDLKKATNDQDKMAALAGMFDNAGKAGDKLKSIISDVTNTLETLGIEGTEEVGHAIQALDGLASGAQDAVMGFMSGNPVQMVGGAIKAIGSVVNYFASANDRRAEKAIKKHQENVNKLTSAYKELEWQISKALGGNVYKHQQASIENMKQQQRELDGMIKAEQSKKKKDNGKIKEWREQIKELNRSIEDTIDGMKNKLLDTDVKAIATQLGDAIIGAFENGKDAAAAWGDTVKNIVNNLVKNMLIQKVFQEPIDKVISKYTSTWVDKNGNFKGFDVVIGDIDSLSSELGGLYPSLERSINALKEKLNLSTLDNDASLTGAVKGVTEETASIVAGQLNAMRINQGEANNMLRQQLSVLSQIAQNTSYNRHLEKLDGILSALKGQQNDPLRSQGLQQ</sequence>
<evidence type="ECO:0000256" key="1">
    <source>
        <dbReference type="SAM" id="Coils"/>
    </source>
</evidence>
<feature type="region of interest" description="Disordered" evidence="2">
    <location>
        <begin position="561"/>
        <end position="585"/>
    </location>
</feature>
<evidence type="ECO:0000256" key="2">
    <source>
        <dbReference type="SAM" id="MobiDB-lite"/>
    </source>
</evidence>
<feature type="coiled-coil region" evidence="1">
    <location>
        <begin position="394"/>
        <end position="449"/>
    </location>
</feature>
<name>A0A8S5PFE3_9CAUD</name>